<organism evidence="2 3">
    <name type="scientific">Teredinibacter turnerae (strain ATCC 39867 / T7901)</name>
    <dbReference type="NCBI Taxonomy" id="377629"/>
    <lineage>
        <taxon>Bacteria</taxon>
        <taxon>Pseudomonadati</taxon>
        <taxon>Pseudomonadota</taxon>
        <taxon>Gammaproteobacteria</taxon>
        <taxon>Cellvibrionales</taxon>
        <taxon>Cellvibrionaceae</taxon>
        <taxon>Teredinibacter</taxon>
    </lineage>
</organism>
<name>C5BP72_TERTT</name>
<sequence length="110" mass="12394">MSRKFLFASLLLSLGFSASANAVKIFEWNDPVQGNYPPECSAARTYGTGGGGYGLTYSYDEYTVNCPGHPSVIVSRYQLWQGYQYTCDIYTDTAGYSMSWNNCNNWRVYD</sequence>
<dbReference type="EMBL" id="CP001614">
    <property type="protein sequence ID" value="ACR13891.1"/>
    <property type="molecule type" value="Genomic_DNA"/>
</dbReference>
<keyword evidence="3" id="KW-1185">Reference proteome</keyword>
<gene>
    <name evidence="2" type="ordered locus">TERTU_3091</name>
</gene>
<evidence type="ECO:0000313" key="3">
    <source>
        <dbReference type="Proteomes" id="UP000009080"/>
    </source>
</evidence>
<proteinExistence type="predicted"/>
<dbReference type="Proteomes" id="UP000009080">
    <property type="component" value="Chromosome"/>
</dbReference>
<dbReference type="KEGG" id="ttu:TERTU_3091"/>
<feature type="signal peptide" evidence="1">
    <location>
        <begin position="1"/>
        <end position="22"/>
    </location>
</feature>
<dbReference type="HOGENOM" id="CLU_2221951_0_0_6"/>
<feature type="chain" id="PRO_5002949019" description="Secreted protein" evidence="1">
    <location>
        <begin position="23"/>
        <end position="110"/>
    </location>
</feature>
<protein>
    <recommendedName>
        <fullName evidence="4">Secreted protein</fullName>
    </recommendedName>
</protein>
<evidence type="ECO:0000256" key="1">
    <source>
        <dbReference type="SAM" id="SignalP"/>
    </source>
</evidence>
<keyword evidence="1" id="KW-0732">Signal</keyword>
<evidence type="ECO:0008006" key="4">
    <source>
        <dbReference type="Google" id="ProtNLM"/>
    </source>
</evidence>
<dbReference type="GeneID" id="93855775"/>
<accession>C5BP72</accession>
<reference evidence="2 3" key="1">
    <citation type="journal article" date="2009" name="PLoS ONE">
        <title>The complete genome of Teredinibacter turnerae T7901: an intracellular endosymbiont of marine wood-boring bivalves (shipworms).</title>
        <authorList>
            <person name="Yang J.C."/>
            <person name="Madupu R."/>
            <person name="Durkin A.S."/>
            <person name="Ekborg N.A."/>
            <person name="Pedamallu C.S."/>
            <person name="Hostetler J.B."/>
            <person name="Radune D."/>
            <person name="Toms B.S."/>
            <person name="Henrissat B."/>
            <person name="Coutinho P.M."/>
            <person name="Schwarz S."/>
            <person name="Field L."/>
            <person name="Trindade-Silva A.E."/>
            <person name="Soares C.A.G."/>
            <person name="Elshahawi S."/>
            <person name="Hanora A."/>
            <person name="Schmidt E.W."/>
            <person name="Haygood M.G."/>
            <person name="Posfai J."/>
            <person name="Benner J."/>
            <person name="Madinger C."/>
            <person name="Nove J."/>
            <person name="Anton B."/>
            <person name="Chaudhary K."/>
            <person name="Foster J."/>
            <person name="Holman A."/>
            <person name="Kumar S."/>
            <person name="Lessard P.A."/>
            <person name="Luyten Y.A."/>
            <person name="Slatko B."/>
            <person name="Wood N."/>
            <person name="Wu B."/>
            <person name="Teplitski M."/>
            <person name="Mougous J.D."/>
            <person name="Ward N."/>
            <person name="Eisen J.A."/>
            <person name="Badger J.H."/>
            <person name="Distel D.L."/>
        </authorList>
    </citation>
    <scope>NUCLEOTIDE SEQUENCE [LARGE SCALE GENOMIC DNA]</scope>
    <source>
        <strain evidence="3">ATCC 39867 / T7901</strain>
    </source>
</reference>
<dbReference type="eggNOG" id="ENOG5033F00">
    <property type="taxonomic scope" value="Bacteria"/>
</dbReference>
<evidence type="ECO:0000313" key="2">
    <source>
        <dbReference type="EMBL" id="ACR13891.1"/>
    </source>
</evidence>
<dbReference type="RefSeq" id="WP_015820006.1">
    <property type="nucleotide sequence ID" value="NC_012997.1"/>
</dbReference>
<dbReference type="AlphaFoldDB" id="C5BP72"/>